<comment type="caution">
    <text evidence="1">The sequence shown here is derived from an EMBL/GenBank/DDBJ whole genome shotgun (WGS) entry which is preliminary data.</text>
</comment>
<accession>A0ACB7WHY4</accession>
<dbReference type="EMBL" id="CM037014">
    <property type="protein sequence ID" value="KAH7687729.1"/>
    <property type="molecule type" value="Genomic_DNA"/>
</dbReference>
<dbReference type="Proteomes" id="UP000827976">
    <property type="component" value="Chromosome 4"/>
</dbReference>
<reference evidence="2" key="1">
    <citation type="journal article" date="2022" name="Nat. Commun.">
        <title>Chromosome evolution and the genetic basis of agronomically important traits in greater yam.</title>
        <authorList>
            <person name="Bredeson J.V."/>
            <person name="Lyons J.B."/>
            <person name="Oniyinde I.O."/>
            <person name="Okereke N.R."/>
            <person name="Kolade O."/>
            <person name="Nnabue I."/>
            <person name="Nwadili C.O."/>
            <person name="Hribova E."/>
            <person name="Parker M."/>
            <person name="Nwogha J."/>
            <person name="Shu S."/>
            <person name="Carlson J."/>
            <person name="Kariba R."/>
            <person name="Muthemba S."/>
            <person name="Knop K."/>
            <person name="Barton G.J."/>
            <person name="Sherwood A.V."/>
            <person name="Lopez-Montes A."/>
            <person name="Asiedu R."/>
            <person name="Jamnadass R."/>
            <person name="Muchugi A."/>
            <person name="Goodstein D."/>
            <person name="Egesi C.N."/>
            <person name="Featherston J."/>
            <person name="Asfaw A."/>
            <person name="Simpson G.G."/>
            <person name="Dolezel J."/>
            <person name="Hendre P.S."/>
            <person name="Van Deynze A."/>
            <person name="Kumar P.L."/>
            <person name="Obidiegwu J.E."/>
            <person name="Bhattacharjee R."/>
            <person name="Rokhsar D.S."/>
        </authorList>
    </citation>
    <scope>NUCLEOTIDE SEQUENCE [LARGE SCALE GENOMIC DNA]</scope>
    <source>
        <strain evidence="2">cv. TDa95/00328</strain>
    </source>
</reference>
<organism evidence="1 2">
    <name type="scientific">Dioscorea alata</name>
    <name type="common">Purple yam</name>
    <dbReference type="NCBI Taxonomy" id="55571"/>
    <lineage>
        <taxon>Eukaryota</taxon>
        <taxon>Viridiplantae</taxon>
        <taxon>Streptophyta</taxon>
        <taxon>Embryophyta</taxon>
        <taxon>Tracheophyta</taxon>
        <taxon>Spermatophyta</taxon>
        <taxon>Magnoliopsida</taxon>
        <taxon>Liliopsida</taxon>
        <taxon>Dioscoreales</taxon>
        <taxon>Dioscoreaceae</taxon>
        <taxon>Dioscorea</taxon>
    </lineage>
</organism>
<gene>
    <name evidence="1" type="ORF">IHE45_04G184600</name>
</gene>
<keyword evidence="2" id="KW-1185">Reference proteome</keyword>
<name>A0ACB7WHY4_DIOAL</name>
<sequence>MCQSSLTIELGYQVKFITGQGGSLSAILTVLCLAFGCQAKGTLRATFLKNFIKNGCLCTWKFSKLIDLFLLEFFCHLEGPMVDQTRGSSEGALTSGL</sequence>
<evidence type="ECO:0000313" key="2">
    <source>
        <dbReference type="Proteomes" id="UP000827976"/>
    </source>
</evidence>
<protein>
    <submittedName>
        <fullName evidence="1">P-loop containing nucleoside triphosphate hydrolase protein</fullName>
    </submittedName>
</protein>
<keyword evidence="1" id="KW-0378">Hydrolase</keyword>
<evidence type="ECO:0000313" key="1">
    <source>
        <dbReference type="EMBL" id="KAH7687729.1"/>
    </source>
</evidence>
<proteinExistence type="predicted"/>